<dbReference type="AlphaFoldDB" id="A0A6L9E9F0"/>
<proteinExistence type="predicted"/>
<accession>A0A6L9E9F0</accession>
<dbReference type="PANTHER" id="PTHR34846:SF10">
    <property type="entry name" value="CYTOPLASMIC PROTEIN"/>
    <property type="match status" value="1"/>
</dbReference>
<dbReference type="EMBL" id="WXYO01000002">
    <property type="protein sequence ID" value="NAS11326.1"/>
    <property type="molecule type" value="Genomic_DNA"/>
</dbReference>
<protein>
    <submittedName>
        <fullName evidence="2">Carboxymuconolactone decarboxylase family protein</fullName>
    </submittedName>
</protein>
<keyword evidence="3" id="KW-1185">Reference proteome</keyword>
<dbReference type="InterPro" id="IPR029032">
    <property type="entry name" value="AhpD-like"/>
</dbReference>
<dbReference type="GO" id="GO:0051920">
    <property type="term" value="F:peroxiredoxin activity"/>
    <property type="evidence" value="ECO:0007669"/>
    <property type="project" value="InterPro"/>
</dbReference>
<dbReference type="PANTHER" id="PTHR34846">
    <property type="entry name" value="4-CARBOXYMUCONOLACTONE DECARBOXYLASE FAMILY PROTEIN (AFU_ORTHOLOGUE AFUA_6G11590)"/>
    <property type="match status" value="1"/>
</dbReference>
<feature type="domain" description="Carboxymuconolactone decarboxylase-like" evidence="1">
    <location>
        <begin position="19"/>
        <end position="92"/>
    </location>
</feature>
<comment type="caution">
    <text evidence="2">The sequence shown here is derived from an EMBL/GenBank/DDBJ whole genome shotgun (WGS) entry which is preliminary data.</text>
</comment>
<name>A0A6L9E9F0_9FLAO</name>
<dbReference type="RefSeq" id="WP_161434362.1">
    <property type="nucleotide sequence ID" value="NZ_WXYO01000002.1"/>
</dbReference>
<dbReference type="Pfam" id="PF02627">
    <property type="entry name" value="CMD"/>
    <property type="match status" value="1"/>
</dbReference>
<evidence type="ECO:0000313" key="3">
    <source>
        <dbReference type="Proteomes" id="UP000475249"/>
    </source>
</evidence>
<dbReference type="InterPro" id="IPR003779">
    <property type="entry name" value="CMD-like"/>
</dbReference>
<gene>
    <name evidence="2" type="ORF">GTQ38_04895</name>
</gene>
<dbReference type="SUPFAM" id="SSF69118">
    <property type="entry name" value="AhpD-like"/>
    <property type="match status" value="1"/>
</dbReference>
<organism evidence="2 3">
    <name type="scientific">Poritiphilus flavus</name>
    <dbReference type="NCBI Taxonomy" id="2697053"/>
    <lineage>
        <taxon>Bacteria</taxon>
        <taxon>Pseudomonadati</taxon>
        <taxon>Bacteroidota</taxon>
        <taxon>Flavobacteriia</taxon>
        <taxon>Flavobacteriales</taxon>
        <taxon>Flavobacteriaceae</taxon>
        <taxon>Poritiphilus</taxon>
    </lineage>
</organism>
<reference evidence="2 3" key="1">
    <citation type="submission" date="2020-01" db="EMBL/GenBank/DDBJ databases">
        <title>Bacteria diversity of Porities sp.</title>
        <authorList>
            <person name="Wang G."/>
        </authorList>
    </citation>
    <scope>NUCLEOTIDE SEQUENCE [LARGE SCALE GENOMIC DNA]</scope>
    <source>
        <strain evidence="2 3">R33</strain>
    </source>
</reference>
<dbReference type="Proteomes" id="UP000475249">
    <property type="component" value="Unassembled WGS sequence"/>
</dbReference>
<dbReference type="Gene3D" id="1.20.1290.10">
    <property type="entry name" value="AhpD-like"/>
    <property type="match status" value="1"/>
</dbReference>
<dbReference type="NCBIfam" id="TIGR00778">
    <property type="entry name" value="ahpD_dom"/>
    <property type="match status" value="1"/>
</dbReference>
<sequence>MERIGYEDIPQEIFEHLRALEGLLSRSGIDKRLLELVKMRVSQLNACAYCLDMHYKELKHSGESDLRISLLPAWEESPQFSEKERAVLAYAEKLTLLSNKALSESVFSAIRQHFSLTEVAYLSLAITQINTWNRLMKAFKFEPGHYKIPA</sequence>
<evidence type="ECO:0000259" key="1">
    <source>
        <dbReference type="Pfam" id="PF02627"/>
    </source>
</evidence>
<evidence type="ECO:0000313" key="2">
    <source>
        <dbReference type="EMBL" id="NAS11326.1"/>
    </source>
</evidence>
<dbReference type="InterPro" id="IPR004675">
    <property type="entry name" value="AhpD_core"/>
</dbReference>